<feature type="transmembrane region" description="Helical" evidence="1">
    <location>
        <begin position="203"/>
        <end position="224"/>
    </location>
</feature>
<feature type="transmembrane region" description="Helical" evidence="1">
    <location>
        <begin position="159"/>
        <end position="183"/>
    </location>
</feature>
<name>A0ABM1BSS7_LIMPO</name>
<dbReference type="RefSeq" id="XP_022256204.1">
    <property type="nucleotide sequence ID" value="XM_022400496.1"/>
</dbReference>
<reference evidence="4 5" key="1">
    <citation type="submission" date="2025-05" db="UniProtKB">
        <authorList>
            <consortium name="RefSeq"/>
        </authorList>
    </citation>
    <scope>IDENTIFICATION</scope>
    <source>
        <tissue evidence="4 5">Muscle</tissue>
    </source>
</reference>
<dbReference type="RefSeq" id="XP_013787961.1">
    <property type="nucleotide sequence ID" value="XM_013932507.2"/>
</dbReference>
<evidence type="ECO:0000313" key="6">
    <source>
        <dbReference type="RefSeq" id="XP_022256203.1"/>
    </source>
</evidence>
<evidence type="ECO:0000313" key="4">
    <source>
        <dbReference type="RefSeq" id="XP_013787960.1"/>
    </source>
</evidence>
<dbReference type="RefSeq" id="XP_013787960.1">
    <property type="nucleotide sequence ID" value="XM_013932506.2"/>
</dbReference>
<keyword evidence="1" id="KW-0812">Transmembrane</keyword>
<evidence type="ECO:0000256" key="1">
    <source>
        <dbReference type="SAM" id="Phobius"/>
    </source>
</evidence>
<feature type="transmembrane region" description="Helical" evidence="1">
    <location>
        <begin position="125"/>
        <end position="147"/>
    </location>
</feature>
<dbReference type="InterPro" id="IPR046795">
    <property type="entry name" value="TMEM127_TM"/>
</dbReference>
<dbReference type="PANTHER" id="PTHR28358">
    <property type="entry name" value="TRANSMEMBRANE PROTEIN 127"/>
    <property type="match status" value="1"/>
</dbReference>
<dbReference type="RefSeq" id="XP_022256203.1">
    <property type="nucleotide sequence ID" value="XM_022400495.1"/>
</dbReference>
<gene>
    <name evidence="4 5 6 7" type="primary">LOC106471881</name>
</gene>
<keyword evidence="1" id="KW-0472">Membrane</keyword>
<accession>A0ABM1BSS7</accession>
<dbReference type="PANTHER" id="PTHR28358:SF1">
    <property type="entry name" value="TRANSMEMBRANE PROTEIN 127"/>
    <property type="match status" value="1"/>
</dbReference>
<dbReference type="Proteomes" id="UP000694941">
    <property type="component" value="Unplaced"/>
</dbReference>
<dbReference type="InterPro" id="IPR033331">
    <property type="entry name" value="TMEM127"/>
</dbReference>
<dbReference type="Pfam" id="PF20517">
    <property type="entry name" value="TMEM127"/>
    <property type="match status" value="1"/>
</dbReference>
<sequence>MDSRRYHMNREVLRDITDIYGLAPSHLWLRRQWHLKERERNIIAAAFSIVVIAALATALAQPHWFYLKGGECDGKYIGVQEFFSSHHTEISHQGYPISKQGTSTLYRPNTGCVTSTVICLLRTNIAFTFLAILFSLVQFFFDTLGVVNKWLKAFRRNAVGSIITVLFCVAIVGVCYYCTVLIEQQEEKTKTDRESKIEVKFDISYYLITGAGAVAILASAANLLRRYPLYDDRGDGGGLLDDYDGSETFSVRVSHSEQWPYRRELHQTEGHPPPPPYTP</sequence>
<dbReference type="Gene3D" id="1.20.140.150">
    <property type="match status" value="1"/>
</dbReference>
<feature type="domain" description="Transmembrane protein 127 transmembrane region" evidence="2">
    <location>
        <begin position="112"/>
        <end position="224"/>
    </location>
</feature>
<protein>
    <submittedName>
        <fullName evidence="4 5">Transmembrane protein 127-like</fullName>
    </submittedName>
</protein>
<evidence type="ECO:0000259" key="2">
    <source>
        <dbReference type="Pfam" id="PF20517"/>
    </source>
</evidence>
<organism evidence="3 4">
    <name type="scientific">Limulus polyphemus</name>
    <name type="common">Atlantic horseshoe crab</name>
    <dbReference type="NCBI Taxonomy" id="6850"/>
    <lineage>
        <taxon>Eukaryota</taxon>
        <taxon>Metazoa</taxon>
        <taxon>Ecdysozoa</taxon>
        <taxon>Arthropoda</taxon>
        <taxon>Chelicerata</taxon>
        <taxon>Merostomata</taxon>
        <taxon>Xiphosura</taxon>
        <taxon>Limulidae</taxon>
        <taxon>Limulus</taxon>
    </lineage>
</organism>
<keyword evidence="3" id="KW-1185">Reference proteome</keyword>
<evidence type="ECO:0000313" key="3">
    <source>
        <dbReference type="Proteomes" id="UP000694941"/>
    </source>
</evidence>
<feature type="transmembrane region" description="Helical" evidence="1">
    <location>
        <begin position="41"/>
        <end position="60"/>
    </location>
</feature>
<keyword evidence="1" id="KW-1133">Transmembrane helix</keyword>
<evidence type="ECO:0000313" key="7">
    <source>
        <dbReference type="RefSeq" id="XP_022256204.1"/>
    </source>
</evidence>
<dbReference type="GeneID" id="106471881"/>
<evidence type="ECO:0000313" key="5">
    <source>
        <dbReference type="RefSeq" id="XP_013787961.1"/>
    </source>
</evidence>
<proteinExistence type="predicted"/>